<keyword evidence="1" id="KW-1133">Transmembrane helix</keyword>
<keyword evidence="1" id="KW-0812">Transmembrane</keyword>
<reference evidence="2" key="1">
    <citation type="submission" date="2015-08" db="EMBL/GenBank/DDBJ databases">
        <title>Complete DNA Sequence of Pseudomonas syringae pv. actinidiae, the Causal Agent of Kiwifruit Canker Disease.</title>
        <authorList>
            <person name="Rikkerink E.H.A."/>
            <person name="Fineran P.C."/>
        </authorList>
    </citation>
    <scope>NUCLEOTIDE SEQUENCE</scope>
    <source>
        <strain evidence="2">DSM 13666</strain>
    </source>
</reference>
<dbReference type="EMBL" id="LILD01000001">
    <property type="protein sequence ID" value="KOO39283.1"/>
    <property type="molecule type" value="Genomic_DNA"/>
</dbReference>
<dbReference type="AlphaFoldDB" id="A0A0M0KLJ9"/>
<proteinExistence type="predicted"/>
<dbReference type="RefSeq" id="WP_010897893.1">
    <property type="nucleotide sequence ID" value="NZ_JARMRQ010000040.1"/>
</dbReference>
<comment type="caution">
    <text evidence="2">The sequence shown here is derived from an EMBL/GenBank/DDBJ whole genome shotgun (WGS) entry which is preliminary data.</text>
</comment>
<name>A0A0M0KLJ9_ALKHA</name>
<sequence>MEMKQWLRTKSPLLKWVLRLLFAYVCVIVATLALAIISIFITFTFVIIDTISDSTHLGDFAEAYFVPVSEYLWDMFLWLVPGL</sequence>
<dbReference type="OMA" id="PVSEFMW"/>
<keyword evidence="1" id="KW-0472">Membrane</keyword>
<dbReference type="PATRIC" id="fig|136160.3.peg.2573"/>
<evidence type="ECO:0000256" key="1">
    <source>
        <dbReference type="SAM" id="Phobius"/>
    </source>
</evidence>
<protein>
    <submittedName>
        <fullName evidence="2">Uncharacterized protein</fullName>
    </submittedName>
</protein>
<accession>A0A0M0KLJ9</accession>
<gene>
    <name evidence="2" type="ORF">AMD02_10855</name>
</gene>
<feature type="transmembrane region" description="Helical" evidence="1">
    <location>
        <begin position="21"/>
        <end position="48"/>
    </location>
</feature>
<evidence type="ECO:0000313" key="2">
    <source>
        <dbReference type="EMBL" id="KOO39283.1"/>
    </source>
</evidence>
<organism evidence="2">
    <name type="scientific">Halalkalibacterium halodurans</name>
    <name type="common">Bacillus halodurans</name>
    <dbReference type="NCBI Taxonomy" id="86665"/>
    <lineage>
        <taxon>Bacteria</taxon>
        <taxon>Bacillati</taxon>
        <taxon>Bacillota</taxon>
        <taxon>Bacilli</taxon>
        <taxon>Bacillales</taxon>
        <taxon>Bacillaceae</taxon>
        <taxon>Halalkalibacterium (ex Joshi et al. 2022)</taxon>
    </lineage>
</organism>